<gene>
    <name evidence="1" type="ORF">DUNSADRAFT_10828</name>
</gene>
<dbReference type="Proteomes" id="UP000815325">
    <property type="component" value="Unassembled WGS sequence"/>
</dbReference>
<keyword evidence="2" id="KW-1185">Reference proteome</keyword>
<sequence length="96" mass="10881">MLAPAVGWVLRDHSNSRSKGFQPYILFRAHAGHSHQPHPVHLLEKERTEGECLGAARPNHPHRHRNTARIGRPATACAARFRHLAPTKQLHVSRRL</sequence>
<name>A0ABQ7H9X3_DUNSA</name>
<evidence type="ECO:0000313" key="2">
    <source>
        <dbReference type="Proteomes" id="UP000815325"/>
    </source>
</evidence>
<reference evidence="1" key="1">
    <citation type="submission" date="2017-08" db="EMBL/GenBank/DDBJ databases">
        <authorList>
            <person name="Polle J.E."/>
            <person name="Barry K."/>
            <person name="Cushman J."/>
            <person name="Schmutz J."/>
            <person name="Tran D."/>
            <person name="Hathwaick L.T."/>
            <person name="Yim W.C."/>
            <person name="Jenkins J."/>
            <person name="Mckie-Krisberg Z.M."/>
            <person name="Prochnik S."/>
            <person name="Lindquist E."/>
            <person name="Dockter R.B."/>
            <person name="Adam C."/>
            <person name="Molina H."/>
            <person name="Bunkerborg J."/>
            <person name="Jin E."/>
            <person name="Buchheim M."/>
            <person name="Magnuson J."/>
        </authorList>
    </citation>
    <scope>NUCLEOTIDE SEQUENCE</scope>
    <source>
        <strain evidence="1">CCAP 19/18</strain>
    </source>
</reference>
<evidence type="ECO:0000313" key="1">
    <source>
        <dbReference type="EMBL" id="KAF5843653.1"/>
    </source>
</evidence>
<dbReference type="EMBL" id="MU069439">
    <property type="protein sequence ID" value="KAF5843653.1"/>
    <property type="molecule type" value="Genomic_DNA"/>
</dbReference>
<protein>
    <recommendedName>
        <fullName evidence="3">Encoded protein</fullName>
    </recommendedName>
</protein>
<accession>A0ABQ7H9X3</accession>
<organism evidence="1 2">
    <name type="scientific">Dunaliella salina</name>
    <name type="common">Green alga</name>
    <name type="synonym">Protococcus salinus</name>
    <dbReference type="NCBI Taxonomy" id="3046"/>
    <lineage>
        <taxon>Eukaryota</taxon>
        <taxon>Viridiplantae</taxon>
        <taxon>Chlorophyta</taxon>
        <taxon>core chlorophytes</taxon>
        <taxon>Chlorophyceae</taxon>
        <taxon>CS clade</taxon>
        <taxon>Chlamydomonadales</taxon>
        <taxon>Dunaliellaceae</taxon>
        <taxon>Dunaliella</taxon>
    </lineage>
</organism>
<evidence type="ECO:0008006" key="3">
    <source>
        <dbReference type="Google" id="ProtNLM"/>
    </source>
</evidence>
<comment type="caution">
    <text evidence="1">The sequence shown here is derived from an EMBL/GenBank/DDBJ whole genome shotgun (WGS) entry which is preliminary data.</text>
</comment>
<proteinExistence type="predicted"/>